<organism evidence="2 3">
    <name type="scientific">Steinernema glaseri</name>
    <dbReference type="NCBI Taxonomy" id="37863"/>
    <lineage>
        <taxon>Eukaryota</taxon>
        <taxon>Metazoa</taxon>
        <taxon>Ecdysozoa</taxon>
        <taxon>Nematoda</taxon>
        <taxon>Chromadorea</taxon>
        <taxon>Rhabditida</taxon>
        <taxon>Tylenchina</taxon>
        <taxon>Panagrolaimomorpha</taxon>
        <taxon>Strongyloidoidea</taxon>
        <taxon>Steinernematidae</taxon>
        <taxon>Steinernema</taxon>
    </lineage>
</organism>
<dbReference type="AlphaFoldDB" id="A0A1I7YNB6"/>
<dbReference type="InterPro" id="IPR001254">
    <property type="entry name" value="Trypsin_dom"/>
</dbReference>
<reference evidence="3" key="1">
    <citation type="submission" date="2016-11" db="UniProtKB">
        <authorList>
            <consortium name="WormBaseParasite"/>
        </authorList>
    </citation>
    <scope>IDENTIFICATION</scope>
</reference>
<feature type="domain" description="Peptidase S1" evidence="1">
    <location>
        <begin position="16"/>
        <end position="76"/>
    </location>
</feature>
<dbReference type="Gene3D" id="2.40.10.10">
    <property type="entry name" value="Trypsin-like serine proteases"/>
    <property type="match status" value="1"/>
</dbReference>
<dbReference type="Pfam" id="PF00089">
    <property type="entry name" value="Trypsin"/>
    <property type="match status" value="1"/>
</dbReference>
<dbReference type="SUPFAM" id="SSF50494">
    <property type="entry name" value="Trypsin-like serine proteases"/>
    <property type="match status" value="1"/>
</dbReference>
<keyword evidence="2" id="KW-1185">Reference proteome</keyword>
<accession>A0A1I7YNB6</accession>
<sequence>MDHKDVLSLQLHNVHVVQMTVPHRSYSPSMEYADIALLKTMNDISFSEHVQPIRLSNKLFRPGFTAMVIGHGSPSNFLLVEILDIFYRYFVFRHFPCCPAPYL</sequence>
<protein>
    <submittedName>
        <fullName evidence="3">Peptidase S1 domain-containing protein</fullName>
    </submittedName>
</protein>
<dbReference type="GO" id="GO:0004252">
    <property type="term" value="F:serine-type endopeptidase activity"/>
    <property type="evidence" value="ECO:0007669"/>
    <property type="project" value="InterPro"/>
</dbReference>
<dbReference type="InterPro" id="IPR009003">
    <property type="entry name" value="Peptidase_S1_PA"/>
</dbReference>
<dbReference type="WBParaSite" id="L893_g17828.t1">
    <property type="protein sequence ID" value="L893_g17828.t1"/>
    <property type="gene ID" value="L893_g17828"/>
</dbReference>
<dbReference type="GO" id="GO:0006508">
    <property type="term" value="P:proteolysis"/>
    <property type="evidence" value="ECO:0007669"/>
    <property type="project" value="InterPro"/>
</dbReference>
<evidence type="ECO:0000259" key="1">
    <source>
        <dbReference type="Pfam" id="PF00089"/>
    </source>
</evidence>
<dbReference type="InterPro" id="IPR043504">
    <property type="entry name" value="Peptidase_S1_PA_chymotrypsin"/>
</dbReference>
<dbReference type="Proteomes" id="UP000095287">
    <property type="component" value="Unplaced"/>
</dbReference>
<evidence type="ECO:0000313" key="2">
    <source>
        <dbReference type="Proteomes" id="UP000095287"/>
    </source>
</evidence>
<name>A0A1I7YNB6_9BILA</name>
<proteinExistence type="predicted"/>
<evidence type="ECO:0000313" key="3">
    <source>
        <dbReference type="WBParaSite" id="L893_g17828.t1"/>
    </source>
</evidence>